<protein>
    <submittedName>
        <fullName evidence="1">Uncharacterized protein</fullName>
    </submittedName>
</protein>
<reference evidence="1 2" key="1">
    <citation type="submission" date="2017-03" db="EMBL/GenBank/DDBJ databases">
        <title>Genome sequence of Clostridium chromiireducens DSM 23318.</title>
        <authorList>
            <person name="Poehlein A."/>
            <person name="Daniel R."/>
        </authorList>
    </citation>
    <scope>NUCLEOTIDE SEQUENCE [LARGE SCALE GENOMIC DNA]</scope>
    <source>
        <strain evidence="1 2">DSM 23318</strain>
    </source>
</reference>
<evidence type="ECO:0000313" key="2">
    <source>
        <dbReference type="Proteomes" id="UP000191056"/>
    </source>
</evidence>
<comment type="caution">
    <text evidence="1">The sequence shown here is derived from an EMBL/GenBank/DDBJ whole genome shotgun (WGS) entry which is preliminary data.</text>
</comment>
<dbReference type="RefSeq" id="WP_169896853.1">
    <property type="nucleotide sequence ID" value="NZ_MZGT01000073.1"/>
</dbReference>
<name>A0A1V4IE97_9CLOT</name>
<keyword evidence="2" id="KW-1185">Reference proteome</keyword>
<dbReference type="Proteomes" id="UP000191056">
    <property type="component" value="Unassembled WGS sequence"/>
</dbReference>
<dbReference type="AlphaFoldDB" id="A0A1V4IE97"/>
<dbReference type="STRING" id="225345.CLCHR_40000"/>
<gene>
    <name evidence="1" type="ORF">CLCHR_40000</name>
</gene>
<dbReference type="EMBL" id="MZGT01000073">
    <property type="protein sequence ID" value="OPJ58239.1"/>
    <property type="molecule type" value="Genomic_DNA"/>
</dbReference>
<evidence type="ECO:0000313" key="1">
    <source>
        <dbReference type="EMBL" id="OPJ58239.1"/>
    </source>
</evidence>
<proteinExistence type="predicted"/>
<accession>A0A1V4IE97</accession>
<organism evidence="1 2">
    <name type="scientific">Clostridium chromiireducens</name>
    <dbReference type="NCBI Taxonomy" id="225345"/>
    <lineage>
        <taxon>Bacteria</taxon>
        <taxon>Bacillati</taxon>
        <taxon>Bacillota</taxon>
        <taxon>Clostridia</taxon>
        <taxon>Eubacteriales</taxon>
        <taxon>Clostridiaceae</taxon>
        <taxon>Clostridium</taxon>
    </lineage>
</organism>
<sequence length="56" mass="6898">MGNIIKIIMYAEVKKEKNIKLKLENLEKDIFKYNSWIKETKREDKMETYEQFLRAN</sequence>